<dbReference type="InterPro" id="IPR013320">
    <property type="entry name" value="ConA-like_dom_sf"/>
</dbReference>
<organism evidence="2 3">
    <name type="scientific">Amylocarpus encephaloides</name>
    <dbReference type="NCBI Taxonomy" id="45428"/>
    <lineage>
        <taxon>Eukaryota</taxon>
        <taxon>Fungi</taxon>
        <taxon>Dikarya</taxon>
        <taxon>Ascomycota</taxon>
        <taxon>Pezizomycotina</taxon>
        <taxon>Leotiomycetes</taxon>
        <taxon>Helotiales</taxon>
        <taxon>Helotiales incertae sedis</taxon>
        <taxon>Amylocarpus</taxon>
    </lineage>
</organism>
<comment type="caution">
    <text evidence="2">The sequence shown here is derived from an EMBL/GenBank/DDBJ whole genome shotgun (WGS) entry which is preliminary data.</text>
</comment>
<dbReference type="AlphaFoldDB" id="A0A9P8C8Z0"/>
<reference evidence="2" key="1">
    <citation type="journal article" date="2021" name="IMA Fungus">
        <title>Genomic characterization of three marine fungi, including Emericellopsis atlantica sp. nov. with signatures of a generalist lifestyle and marine biomass degradation.</title>
        <authorList>
            <person name="Hagestad O.C."/>
            <person name="Hou L."/>
            <person name="Andersen J.H."/>
            <person name="Hansen E.H."/>
            <person name="Altermark B."/>
            <person name="Li C."/>
            <person name="Kuhnert E."/>
            <person name="Cox R.J."/>
            <person name="Crous P.W."/>
            <person name="Spatafora J.W."/>
            <person name="Lail K."/>
            <person name="Amirebrahimi M."/>
            <person name="Lipzen A."/>
            <person name="Pangilinan J."/>
            <person name="Andreopoulos W."/>
            <person name="Hayes R.D."/>
            <person name="Ng V."/>
            <person name="Grigoriev I.V."/>
            <person name="Jackson S.A."/>
            <person name="Sutton T.D.S."/>
            <person name="Dobson A.D.W."/>
            <person name="Rama T."/>
        </authorList>
    </citation>
    <scope>NUCLEOTIDE SEQUENCE</scope>
    <source>
        <strain evidence="2">TRa018bII</strain>
    </source>
</reference>
<dbReference type="OrthoDB" id="192832at2759"/>
<dbReference type="GO" id="GO:0004553">
    <property type="term" value="F:hydrolase activity, hydrolyzing O-glycosyl compounds"/>
    <property type="evidence" value="ECO:0007669"/>
    <property type="project" value="InterPro"/>
</dbReference>
<feature type="domain" description="GH16" evidence="1">
    <location>
        <begin position="1"/>
        <end position="243"/>
    </location>
</feature>
<dbReference type="CDD" id="cd02181">
    <property type="entry name" value="GH16_fungal_Lam16A_glucanase"/>
    <property type="match status" value="1"/>
</dbReference>
<evidence type="ECO:0000259" key="1">
    <source>
        <dbReference type="PROSITE" id="PS51762"/>
    </source>
</evidence>
<dbReference type="GO" id="GO:0009251">
    <property type="term" value="P:glucan catabolic process"/>
    <property type="evidence" value="ECO:0007669"/>
    <property type="project" value="TreeGrafter"/>
</dbReference>
<name>A0A9P8C8Z0_9HELO</name>
<dbReference type="SUPFAM" id="SSF49899">
    <property type="entry name" value="Concanavalin A-like lectins/glucanases"/>
    <property type="match status" value="1"/>
</dbReference>
<evidence type="ECO:0000313" key="2">
    <source>
        <dbReference type="EMBL" id="KAG9238289.1"/>
    </source>
</evidence>
<dbReference type="Proteomes" id="UP000824998">
    <property type="component" value="Unassembled WGS sequence"/>
</dbReference>
<dbReference type="PANTHER" id="PTHR10963">
    <property type="entry name" value="GLYCOSYL HYDROLASE-RELATED"/>
    <property type="match status" value="1"/>
</dbReference>
<accession>A0A9P8C8Z0</accession>
<keyword evidence="3" id="KW-1185">Reference proteome</keyword>
<dbReference type="PROSITE" id="PS51762">
    <property type="entry name" value="GH16_2"/>
    <property type="match status" value="1"/>
</dbReference>
<protein>
    <submittedName>
        <fullName evidence="2">Endo-1,3(4)-beta-glucanase</fullName>
    </submittedName>
</protein>
<dbReference type="Gene3D" id="2.60.120.200">
    <property type="match status" value="1"/>
</dbReference>
<dbReference type="PANTHER" id="PTHR10963:SF24">
    <property type="entry name" value="GLYCOSIDASE C21B10.07-RELATED"/>
    <property type="match status" value="1"/>
</dbReference>
<dbReference type="EMBL" id="MU251372">
    <property type="protein sequence ID" value="KAG9238289.1"/>
    <property type="molecule type" value="Genomic_DNA"/>
</dbReference>
<sequence length="291" mass="30715">TPSPTPTTPLTSSPASTSSALLANATGLAGFSEGAVYLGIDYKTVNPAGGRASVRLESKKNWTQGLFIADIKHMPGSACGVWPAFWTFGEPWPTKGEIDIIEGVSMQSNNSATLHTSKGCKMEATGSTQGATLINGDCMGEANAGCSIHSNTANTFGTGFNSIGGGVYAMEWTSSAISISFFPRPSIPADITAGTPDPSKWPSPQARFSGGGCNIDQYFNSHKMIFNTAFCGDWAGKIWDSDASCKALAPTCDKYVGDNPTAFKEAYWLINSVVVYRDASAKRDVRKAFKA</sequence>
<evidence type="ECO:0000313" key="3">
    <source>
        <dbReference type="Proteomes" id="UP000824998"/>
    </source>
</evidence>
<gene>
    <name evidence="2" type="ORF">BJ875DRAFT_368210</name>
</gene>
<dbReference type="InterPro" id="IPR050546">
    <property type="entry name" value="Glycosyl_Hydrlase_16"/>
</dbReference>
<dbReference type="InterPro" id="IPR000757">
    <property type="entry name" value="Beta-glucanase-like"/>
</dbReference>
<proteinExistence type="predicted"/>
<dbReference type="Pfam" id="PF26113">
    <property type="entry name" value="GH16_XgeA"/>
    <property type="match status" value="1"/>
</dbReference>
<feature type="non-terminal residue" evidence="2">
    <location>
        <position position="1"/>
    </location>
</feature>